<name>A0A644WAS5_9ZZZZ</name>
<evidence type="ECO:0000256" key="1">
    <source>
        <dbReference type="SAM" id="Coils"/>
    </source>
</evidence>
<evidence type="ECO:0000313" key="2">
    <source>
        <dbReference type="EMBL" id="MPM00607.1"/>
    </source>
</evidence>
<proteinExistence type="predicted"/>
<sequence>MKVKKLFSFLFLLLISINLISCKILNSNNAVGNNVEENLPKDINSSQDIEDTYEEKTPERPISFEAFGKMYISTKDLALIESGTNIYDDQQSIHYTAGEYKETDFINDLLYSYLNEDNSVYDYLISYDNASEKGYIPITEKDKEKLKKDLESLRSQMELSSGQEMVVRLDRVTYEGIDSKINSGNSFKIRVAISRVGATIVPWNFFTVNVLEDGNKLVAHLF</sequence>
<comment type="caution">
    <text evidence="2">The sequence shown here is derived from an EMBL/GenBank/DDBJ whole genome shotgun (WGS) entry which is preliminary data.</text>
</comment>
<accession>A0A644WAS5</accession>
<keyword evidence="1" id="KW-0175">Coiled coil</keyword>
<gene>
    <name evidence="2" type="ORF">SDC9_46834</name>
</gene>
<dbReference type="EMBL" id="VSSQ01000740">
    <property type="protein sequence ID" value="MPM00607.1"/>
    <property type="molecule type" value="Genomic_DNA"/>
</dbReference>
<dbReference type="AlphaFoldDB" id="A0A644WAS5"/>
<reference evidence="2" key="1">
    <citation type="submission" date="2019-08" db="EMBL/GenBank/DDBJ databases">
        <authorList>
            <person name="Kucharzyk K."/>
            <person name="Murdoch R.W."/>
            <person name="Higgins S."/>
            <person name="Loffler F."/>
        </authorList>
    </citation>
    <scope>NUCLEOTIDE SEQUENCE</scope>
</reference>
<feature type="coiled-coil region" evidence="1">
    <location>
        <begin position="136"/>
        <end position="163"/>
    </location>
</feature>
<protein>
    <submittedName>
        <fullName evidence="2">Uncharacterized protein</fullName>
    </submittedName>
</protein>
<organism evidence="2">
    <name type="scientific">bioreactor metagenome</name>
    <dbReference type="NCBI Taxonomy" id="1076179"/>
    <lineage>
        <taxon>unclassified sequences</taxon>
        <taxon>metagenomes</taxon>
        <taxon>ecological metagenomes</taxon>
    </lineage>
</organism>